<reference evidence="7" key="1">
    <citation type="submission" date="2023-07" db="EMBL/GenBank/DDBJ databases">
        <title>Sorghum-associated microbial communities from plants grown in Nebraska, USA.</title>
        <authorList>
            <person name="Schachtman D."/>
        </authorList>
    </citation>
    <scope>NUCLEOTIDE SEQUENCE</scope>
    <source>
        <strain evidence="7">DS3315</strain>
    </source>
</reference>
<dbReference type="EC" id="1.17.2.1" evidence="7"/>
<dbReference type="GO" id="GO:0046872">
    <property type="term" value="F:metal ion binding"/>
    <property type="evidence" value="ECO:0007669"/>
    <property type="project" value="UniProtKB-KW"/>
</dbReference>
<dbReference type="InterPro" id="IPR052516">
    <property type="entry name" value="N-heterocyclic_Hydroxylase"/>
</dbReference>
<gene>
    <name evidence="7" type="ORF">J2W39_001504</name>
</gene>
<dbReference type="Gene3D" id="1.10.760.10">
    <property type="entry name" value="Cytochrome c-like domain"/>
    <property type="match status" value="3"/>
</dbReference>
<feature type="domain" description="Cytochrome c" evidence="6">
    <location>
        <begin position="1007"/>
        <end position="1115"/>
    </location>
</feature>
<feature type="domain" description="Cytochrome c" evidence="6">
    <location>
        <begin position="1139"/>
        <end position="1227"/>
    </location>
</feature>
<comment type="caution">
    <text evidence="7">The sequence shown here is derived from an EMBL/GenBank/DDBJ whole genome shotgun (WGS) entry which is preliminary data.</text>
</comment>
<dbReference type="InterPro" id="IPR036856">
    <property type="entry name" value="Ald_Oxase/Xan_DH_a/b_sf"/>
</dbReference>
<dbReference type="GO" id="GO:0016491">
    <property type="term" value="F:oxidoreductase activity"/>
    <property type="evidence" value="ECO:0007669"/>
    <property type="project" value="UniProtKB-KW"/>
</dbReference>
<dbReference type="InterPro" id="IPR008274">
    <property type="entry name" value="AldOxase/xan_DH_MoCoBD1"/>
</dbReference>
<evidence type="ECO:0000313" key="8">
    <source>
        <dbReference type="Proteomes" id="UP001224845"/>
    </source>
</evidence>
<dbReference type="EMBL" id="JAUSRV010000003">
    <property type="protein sequence ID" value="MDP9970274.1"/>
    <property type="molecule type" value="Genomic_DNA"/>
</dbReference>
<evidence type="ECO:0000256" key="2">
    <source>
        <dbReference type="ARBA" id="ARBA00022723"/>
    </source>
</evidence>
<keyword evidence="7" id="KW-0560">Oxidoreductase</keyword>
<dbReference type="Pfam" id="PF20256">
    <property type="entry name" value="MoCoBD_2"/>
    <property type="match status" value="2"/>
</dbReference>
<dbReference type="InterPro" id="IPR036909">
    <property type="entry name" value="Cyt_c-like_dom_sf"/>
</dbReference>
<dbReference type="SUPFAM" id="SSF56003">
    <property type="entry name" value="Molybdenum cofactor-binding domain"/>
    <property type="match status" value="2"/>
</dbReference>
<evidence type="ECO:0000259" key="6">
    <source>
        <dbReference type="PROSITE" id="PS51007"/>
    </source>
</evidence>
<dbReference type="PANTHER" id="PTHR47495">
    <property type="entry name" value="ALDEHYDE DEHYDROGENASE"/>
    <property type="match status" value="1"/>
</dbReference>
<keyword evidence="3 4" id="KW-0408">Iron</keyword>
<evidence type="ECO:0000256" key="3">
    <source>
        <dbReference type="ARBA" id="ARBA00023004"/>
    </source>
</evidence>
<dbReference type="InterPro" id="IPR046867">
    <property type="entry name" value="AldOxase/xan_DH_MoCoBD2"/>
</dbReference>
<evidence type="ECO:0000256" key="4">
    <source>
        <dbReference type="PROSITE-ProRule" id="PRU00433"/>
    </source>
</evidence>
<dbReference type="Gene3D" id="3.90.1170.50">
    <property type="entry name" value="Aldehyde oxidase/xanthine dehydrogenase, a/b hammerhead"/>
    <property type="match status" value="1"/>
</dbReference>
<dbReference type="SUPFAM" id="SSF54665">
    <property type="entry name" value="CO dehydrogenase molybdoprotein N-domain-like"/>
    <property type="match status" value="1"/>
</dbReference>
<dbReference type="SUPFAM" id="SSF46626">
    <property type="entry name" value="Cytochrome c"/>
    <property type="match status" value="3"/>
</dbReference>
<evidence type="ECO:0000313" key="7">
    <source>
        <dbReference type="EMBL" id="MDP9970274.1"/>
    </source>
</evidence>
<dbReference type="AlphaFoldDB" id="A0AAW8ECN9"/>
<dbReference type="Proteomes" id="UP001224845">
    <property type="component" value="Unassembled WGS sequence"/>
</dbReference>
<dbReference type="PROSITE" id="PS51007">
    <property type="entry name" value="CYTC"/>
    <property type="match status" value="3"/>
</dbReference>
<accession>A0AAW8ECN9</accession>
<protein>
    <submittedName>
        <fullName evidence="7">Nicotinate dehydrogenase subunit B</fullName>
        <ecNumber evidence="7">1.17.2.1</ecNumber>
    </submittedName>
</protein>
<dbReference type="InterPro" id="IPR009056">
    <property type="entry name" value="Cyt_c-like_dom"/>
</dbReference>
<dbReference type="PANTHER" id="PTHR47495:SF1">
    <property type="entry name" value="BLL3820 PROTEIN"/>
    <property type="match status" value="1"/>
</dbReference>
<dbReference type="GO" id="GO:0020037">
    <property type="term" value="F:heme binding"/>
    <property type="evidence" value="ECO:0007669"/>
    <property type="project" value="InterPro"/>
</dbReference>
<dbReference type="GO" id="GO:0009055">
    <property type="term" value="F:electron transfer activity"/>
    <property type="evidence" value="ECO:0007669"/>
    <property type="project" value="InterPro"/>
</dbReference>
<organism evidence="7 8">
    <name type="scientific">Variovorax paradoxus</name>
    <dbReference type="NCBI Taxonomy" id="34073"/>
    <lineage>
        <taxon>Bacteria</taxon>
        <taxon>Pseudomonadati</taxon>
        <taxon>Pseudomonadota</taxon>
        <taxon>Betaproteobacteria</taxon>
        <taxon>Burkholderiales</taxon>
        <taxon>Comamonadaceae</taxon>
        <taxon>Variovorax</taxon>
    </lineage>
</organism>
<dbReference type="Pfam" id="PF13442">
    <property type="entry name" value="Cytochrome_CBB3"/>
    <property type="match status" value="1"/>
</dbReference>
<dbReference type="SMART" id="SM01008">
    <property type="entry name" value="Ald_Xan_dh_C"/>
    <property type="match status" value="1"/>
</dbReference>
<sequence>MTRRADLPRTRADFLSADGVLLIVRETPPAPAPANGQPTAVAGNPIEGDEILLAVWDDGSTSALNGHVDLGTGIQTALAQIVAEELELGMPCVRMMLGDTARAPNQGATIASASIQIHAQPLRLAAAQARAWLLARAAERLGVAADALQVRNGVVRVAEAPDRHLNYADLVAGQRTVLRLDPAAVPKDPADYRIVGTRQARVDIPAKLAGDLVFVHDMRVPGMLHGRVVRPPYAGADHGEFIGNTLESVDESSIAHIPGIRAVVVIRDFVGIVAEREEHAEQALRELRVRWKPWPGMPDLSNLAQALRDNPSTQRLLVDEGDVDGAIAAAAQPMHRTYVWPYQMHASIGPSCALAEWLPEDGSGMQLRCWAGSQNPHVLRADLAKLMGVDDVQVDVIRMEAAGCYGRNGADDVAADAALLARAVGAPVRVQLTREQEHAWEPKGAAQLMEVDGGLMADGRIAAYDFETSYPSNGAPTLALLLTRTIEPVAQAFEMGDRTARPPYSVDNLRVKVNDMAPIVRASWLRGVSALPNSFAHESYIDELATAAGVDPVQFRLRHLSDPRAVELVQATAQKAGWRMRTGPEENADGGLGEGGDILFGQGFAYARYIHSKWPGFGAAWAAWVADVEVNRRTGEVHVRRVVVGHDAGLLVNPAGVEHQVHGNVIQTTSRALKEEVQFAPQQGAEAAAAGAQLLTGVRPSGVVASREWGSYPIINFRDVPVIEVMHMPRPGEPSLGAGESSSVPGTAAIANAIFDATGVRFREPPFTPEKVLAALNPGLLPPLPGEGGGGGERRSKGGAAVPPSQPSPGRGRSNAPWPRRKSVWATGTALFIGGLGLIAGLLGWRSAIAPVSLSAPVYSEATIERGRVLAALGDCAVCHTAPGGAPNAGGRAMQTPFGTLYTTNLTPDADTGLGRWSFSAFQRAMREGVSRDGHHLYPAFPYTAFAKTSDDDLQALYAYFMSMPAVRAETPKAELKFPFSMRPLMAGWNALFHDPAPLQPVATQSAEWNRGAYLVNGLGHCGACHTPRNALGAEQGGSAFLSGAMVDGWEAPALTQLSKSAVPWDADALYRYLRNGHSPRHGIAGGPMAEVVRELAQVPDADVRAMATYLASFNPAPAADPQAVAQQVVDNAARTQGRLLGPAQRMFDSACASCHHDGDGPTLLGVNTPLALNGNLTSARPDNLLRTILDGVREPASQGIGFMPAFRDALDDRQIAELAGYMRARFAPQEPAWKNLPAEVARVRAARGHGAE</sequence>
<dbReference type="InterPro" id="IPR037165">
    <property type="entry name" value="AldOxase/xan_DH_Mopterin-bd_sf"/>
</dbReference>
<keyword evidence="2 4" id="KW-0479">Metal-binding</keyword>
<evidence type="ECO:0000256" key="1">
    <source>
        <dbReference type="ARBA" id="ARBA00022617"/>
    </source>
</evidence>
<dbReference type="Pfam" id="PF00034">
    <property type="entry name" value="Cytochrom_C"/>
    <property type="match status" value="1"/>
</dbReference>
<dbReference type="Pfam" id="PF02738">
    <property type="entry name" value="MoCoBD_1"/>
    <property type="match status" value="1"/>
</dbReference>
<feature type="domain" description="Cytochrome c" evidence="6">
    <location>
        <begin position="862"/>
        <end position="965"/>
    </location>
</feature>
<dbReference type="Gene3D" id="3.30.365.10">
    <property type="entry name" value="Aldehyde oxidase/xanthine dehydrogenase, molybdopterin binding domain"/>
    <property type="match status" value="4"/>
</dbReference>
<keyword evidence="1 4" id="KW-0349">Heme</keyword>
<feature type="region of interest" description="Disordered" evidence="5">
    <location>
        <begin position="783"/>
        <end position="820"/>
    </location>
</feature>
<proteinExistence type="predicted"/>
<name>A0AAW8ECN9_VARPD</name>
<evidence type="ECO:0000256" key="5">
    <source>
        <dbReference type="SAM" id="MobiDB-lite"/>
    </source>
</evidence>
<dbReference type="InterPro" id="IPR000674">
    <property type="entry name" value="Ald_Oxase/Xan_DH_a/b"/>
</dbReference>
<dbReference type="RefSeq" id="WP_307593092.1">
    <property type="nucleotide sequence ID" value="NZ_JAUSRV010000003.1"/>
</dbReference>